<proteinExistence type="predicted"/>
<organism evidence="1">
    <name type="scientific">uncultured spirochete</name>
    <dbReference type="NCBI Taxonomy" id="156406"/>
    <lineage>
        <taxon>Bacteria</taxon>
        <taxon>Pseudomonadati</taxon>
        <taxon>Spirochaetota</taxon>
        <taxon>Spirochaetia</taxon>
        <taxon>Spirochaetales</taxon>
        <taxon>environmental samples</taxon>
    </lineage>
</organism>
<gene>
    <name evidence="1" type="ORF">SPIRO4BDMA_40854</name>
</gene>
<accession>A0A3P3XPQ2</accession>
<dbReference type="AlphaFoldDB" id="A0A3P3XPQ2"/>
<name>A0A3P3XPQ2_9SPIR</name>
<protein>
    <submittedName>
        <fullName evidence="1">Uncharacterized protein</fullName>
    </submittedName>
</protein>
<dbReference type="EMBL" id="FWDO01000004">
    <property type="protein sequence ID" value="SLM18282.1"/>
    <property type="molecule type" value="Genomic_DNA"/>
</dbReference>
<evidence type="ECO:0000313" key="1">
    <source>
        <dbReference type="EMBL" id="SLM18282.1"/>
    </source>
</evidence>
<sequence length="68" mass="7270">MAAANNTRAAELLEVAKPYLLKLFENAPAYGTEGIACVFHDGEITRIDVSASVQRKVAPHAAREGGMK</sequence>
<reference evidence="1" key="1">
    <citation type="submission" date="2017-02" db="EMBL/GenBank/DDBJ databases">
        <authorList>
            <person name="Regsiter A."/>
            <person name="William W."/>
        </authorList>
    </citation>
    <scope>NUCLEOTIDE SEQUENCE</scope>
    <source>
        <strain evidence="1">BdmA 4</strain>
    </source>
</reference>